<dbReference type="Proteomes" id="UP001595748">
    <property type="component" value="Unassembled WGS sequence"/>
</dbReference>
<evidence type="ECO:0000256" key="7">
    <source>
        <dbReference type="ARBA" id="ARBA00022898"/>
    </source>
</evidence>
<evidence type="ECO:0000256" key="10">
    <source>
        <dbReference type="ARBA" id="ARBA00033171"/>
    </source>
</evidence>
<evidence type="ECO:0000313" key="15">
    <source>
        <dbReference type="Proteomes" id="UP001595748"/>
    </source>
</evidence>
<dbReference type="Pfam" id="PF09084">
    <property type="entry name" value="NMT1"/>
    <property type="match status" value="1"/>
</dbReference>
<keyword evidence="7" id="KW-0663">Pyridoxal phosphate</keyword>
<accession>A0ABV8A8F0</accession>
<dbReference type="PANTHER" id="PTHR31528:SF1">
    <property type="entry name" value="4-AMINO-5-HYDROXYMETHYL-2-METHYLPYRIMIDINE PHOSPHATE SYNTHASE THI11-RELATED"/>
    <property type="match status" value="1"/>
</dbReference>
<feature type="domain" description="SsuA/THI5-like" evidence="13">
    <location>
        <begin position="32"/>
        <end position="243"/>
    </location>
</feature>
<gene>
    <name evidence="14" type="ORF">ACFOPQ_08345</name>
</gene>
<evidence type="ECO:0000259" key="13">
    <source>
        <dbReference type="Pfam" id="PF09084"/>
    </source>
</evidence>
<organism evidence="14 15">
    <name type="scientific">Deinococcus antarcticus</name>
    <dbReference type="NCBI Taxonomy" id="1298767"/>
    <lineage>
        <taxon>Bacteria</taxon>
        <taxon>Thermotogati</taxon>
        <taxon>Deinococcota</taxon>
        <taxon>Deinococci</taxon>
        <taxon>Deinococcales</taxon>
        <taxon>Deinococcaceae</taxon>
        <taxon>Deinococcus</taxon>
    </lineage>
</organism>
<evidence type="ECO:0000256" key="6">
    <source>
        <dbReference type="ARBA" id="ARBA00022723"/>
    </source>
</evidence>
<keyword evidence="5" id="KW-0808">Transferase</keyword>
<evidence type="ECO:0000256" key="5">
    <source>
        <dbReference type="ARBA" id="ARBA00022679"/>
    </source>
</evidence>
<evidence type="ECO:0000256" key="3">
    <source>
        <dbReference type="ARBA" id="ARBA00009406"/>
    </source>
</evidence>
<proteinExistence type="inferred from homology"/>
<feature type="chain" id="PRO_5047539067" description="Thiamine pyrimidine synthase" evidence="12">
    <location>
        <begin position="20"/>
        <end position="326"/>
    </location>
</feature>
<comment type="similarity">
    <text evidence="3">Belongs to the NMT1/THI5 family.</text>
</comment>
<comment type="caution">
    <text evidence="14">The sequence shown here is derived from an EMBL/GenBank/DDBJ whole genome shotgun (WGS) entry which is preliminary data.</text>
</comment>
<reference evidence="15" key="1">
    <citation type="journal article" date="2019" name="Int. J. Syst. Evol. Microbiol.">
        <title>The Global Catalogue of Microorganisms (GCM) 10K type strain sequencing project: providing services to taxonomists for standard genome sequencing and annotation.</title>
        <authorList>
            <consortium name="The Broad Institute Genomics Platform"/>
            <consortium name="The Broad Institute Genome Sequencing Center for Infectious Disease"/>
            <person name="Wu L."/>
            <person name="Ma J."/>
        </authorList>
    </citation>
    <scope>NUCLEOTIDE SEQUENCE [LARGE SCALE GENOMIC DNA]</scope>
    <source>
        <strain evidence="15">CCTCC AB 2013263</strain>
    </source>
</reference>
<evidence type="ECO:0000256" key="8">
    <source>
        <dbReference type="ARBA" id="ARBA00022977"/>
    </source>
</evidence>
<dbReference type="PANTHER" id="PTHR31528">
    <property type="entry name" value="4-AMINO-5-HYDROXYMETHYL-2-METHYLPYRIMIDINE PHOSPHATE SYNTHASE THI11-RELATED"/>
    <property type="match status" value="1"/>
</dbReference>
<name>A0ABV8A8F0_9DEIO</name>
<evidence type="ECO:0000256" key="4">
    <source>
        <dbReference type="ARBA" id="ARBA00011738"/>
    </source>
</evidence>
<dbReference type="EMBL" id="JBHRZF010000095">
    <property type="protein sequence ID" value="MFC3860772.1"/>
    <property type="molecule type" value="Genomic_DNA"/>
</dbReference>
<dbReference type="RefSeq" id="WP_380077030.1">
    <property type="nucleotide sequence ID" value="NZ_JBHRZF010000095.1"/>
</dbReference>
<evidence type="ECO:0000256" key="12">
    <source>
        <dbReference type="SAM" id="SignalP"/>
    </source>
</evidence>
<keyword evidence="6" id="KW-0479">Metal-binding</keyword>
<comment type="pathway">
    <text evidence="2">Cofactor biosynthesis; thiamine diphosphate biosynthesis.</text>
</comment>
<keyword evidence="8" id="KW-0784">Thiamine biosynthesis</keyword>
<comment type="function">
    <text evidence="1">Responsible for the formation of the pyrimidine heterocycle in the thiamine biosynthesis pathway. Catalyzes the formation of hydroxymethylpyrimidine phosphate (HMP-P) from histidine and pyridoxal phosphate (PLP). The protein uses PLP and the active site histidine to form HMP-P, generating an inactive enzyme. The enzyme can only undergo a single turnover, which suggests it is a suicide enzyme.</text>
</comment>
<feature type="signal peptide" evidence="12">
    <location>
        <begin position="1"/>
        <end position="19"/>
    </location>
</feature>
<evidence type="ECO:0000256" key="2">
    <source>
        <dbReference type="ARBA" id="ARBA00004948"/>
    </source>
</evidence>
<dbReference type="SUPFAM" id="SSF53850">
    <property type="entry name" value="Periplasmic binding protein-like II"/>
    <property type="match status" value="1"/>
</dbReference>
<dbReference type="InterPro" id="IPR015168">
    <property type="entry name" value="SsuA/THI5"/>
</dbReference>
<dbReference type="Gene3D" id="3.40.190.10">
    <property type="entry name" value="Periplasmic binding protein-like II"/>
    <property type="match status" value="2"/>
</dbReference>
<comment type="subunit">
    <text evidence="4">Homodimer.</text>
</comment>
<evidence type="ECO:0000256" key="11">
    <source>
        <dbReference type="ARBA" id="ARBA00048179"/>
    </source>
</evidence>
<sequence length="326" mass="35298">MNRLTCSLTALLLSTSAHAAQTVTVALDWVPNVNHVGLYVAQAQGWYKAAGLDVKLLPYASTSPDVLVAAGRADVGISGAEGLTAAVAAGQPLVSIAAIYATNTASFAVLEKSGIQRPRDLDGKIYAAFGAPYETPIIQTMIRNDGGRGDFKSPVLNVFGLDAVLAGKADFMWIFDGVEGVEANLKGLKLRTFNLRRYGVPDYYTPVFTANSATLKRDRAKLRAFLAATRRGYDFARQHPTQAADLMLKALPKSTIPDPRVLRDGLNYFVKEKAYTAPGSGWGQQTLKMWTDYPAFLLKAGAIKGTDGKSVKTLEYRKLFTNDLLR</sequence>
<protein>
    <recommendedName>
        <fullName evidence="10">Thiamine pyrimidine synthase</fullName>
    </recommendedName>
</protein>
<evidence type="ECO:0000256" key="9">
    <source>
        <dbReference type="ARBA" id="ARBA00023004"/>
    </source>
</evidence>
<keyword evidence="9" id="KW-0408">Iron</keyword>
<comment type="catalytic activity">
    <reaction evidence="11">
        <text>N(6)-(pyridoxal phosphate)-L-lysyl-[4-amino-5-hydroxymethyl-2-methylpyrimidine phosphate synthase] + L-histidyl-[4-amino-5-hydroxymethyl-2-methylpyrimidine phosphate synthase] + 2 Fe(3+) + 4 H2O = L-lysyl-[4-amino-5-hydroxymethyl-2-methylpyrimidine phosphate synthase] + (2S)-2-amino-5-hydroxy-4-oxopentanoyl-[4-amino-5-hydroxymethyl-2-methylpyrimidine phosphate synthase] + 4-amino-2-methyl-5-(phosphooxymethyl)pyrimidine + 3-oxopropanoate + 2 Fe(2+) + 2 H(+)</text>
        <dbReference type="Rhea" id="RHEA:65756"/>
        <dbReference type="Rhea" id="RHEA-COMP:16892"/>
        <dbReference type="Rhea" id="RHEA-COMP:16893"/>
        <dbReference type="Rhea" id="RHEA-COMP:16894"/>
        <dbReference type="Rhea" id="RHEA-COMP:16895"/>
        <dbReference type="ChEBI" id="CHEBI:15377"/>
        <dbReference type="ChEBI" id="CHEBI:15378"/>
        <dbReference type="ChEBI" id="CHEBI:29033"/>
        <dbReference type="ChEBI" id="CHEBI:29034"/>
        <dbReference type="ChEBI" id="CHEBI:29969"/>
        <dbReference type="ChEBI" id="CHEBI:29979"/>
        <dbReference type="ChEBI" id="CHEBI:33190"/>
        <dbReference type="ChEBI" id="CHEBI:58354"/>
        <dbReference type="ChEBI" id="CHEBI:143915"/>
        <dbReference type="ChEBI" id="CHEBI:157692"/>
    </reaction>
    <physiologicalReaction direction="left-to-right" evidence="11">
        <dbReference type="Rhea" id="RHEA:65757"/>
    </physiologicalReaction>
</comment>
<dbReference type="InterPro" id="IPR027939">
    <property type="entry name" value="NMT1/THI5"/>
</dbReference>
<evidence type="ECO:0000313" key="14">
    <source>
        <dbReference type="EMBL" id="MFC3860772.1"/>
    </source>
</evidence>
<keyword evidence="15" id="KW-1185">Reference proteome</keyword>
<evidence type="ECO:0000256" key="1">
    <source>
        <dbReference type="ARBA" id="ARBA00003469"/>
    </source>
</evidence>
<keyword evidence="12" id="KW-0732">Signal</keyword>